<evidence type="ECO:0000313" key="2">
    <source>
        <dbReference type="EMBL" id="TVZ02867.1"/>
    </source>
</evidence>
<comment type="caution">
    <text evidence="2">The sequence shown here is derived from an EMBL/GenBank/DDBJ whole genome shotgun (WGS) entry which is preliminary data.</text>
</comment>
<dbReference type="EMBL" id="RPFW01000004">
    <property type="protein sequence ID" value="TVZ02867.1"/>
    <property type="molecule type" value="Genomic_DNA"/>
</dbReference>
<dbReference type="Proteomes" id="UP000460272">
    <property type="component" value="Unassembled WGS sequence"/>
</dbReference>
<dbReference type="RefSeq" id="WP_145855095.1">
    <property type="nucleotide sequence ID" value="NZ_RPFW01000004.1"/>
</dbReference>
<evidence type="ECO:0000256" key="1">
    <source>
        <dbReference type="SAM" id="Phobius"/>
    </source>
</evidence>
<protein>
    <submittedName>
        <fullName evidence="2">Uncharacterized protein</fullName>
    </submittedName>
</protein>
<keyword evidence="1" id="KW-1133">Transmembrane helix</keyword>
<keyword evidence="3" id="KW-1185">Reference proteome</keyword>
<keyword evidence="1" id="KW-0812">Transmembrane</keyword>
<dbReference type="AlphaFoldDB" id="A0A6P2BVY6"/>
<reference evidence="2 3" key="1">
    <citation type="submission" date="2018-11" db="EMBL/GenBank/DDBJ databases">
        <title>Trebonia kvetii gen.nov., sp.nov., a novel acidophilic actinobacterium, and proposal of the new actinobacterial family Treboniaceae fam. nov.</title>
        <authorList>
            <person name="Rapoport D."/>
            <person name="Sagova-Mareckova M."/>
            <person name="Sedlacek I."/>
            <person name="Provaznik J."/>
            <person name="Kralova S."/>
            <person name="Pavlinic D."/>
            <person name="Benes V."/>
            <person name="Kopecky J."/>
        </authorList>
    </citation>
    <scope>NUCLEOTIDE SEQUENCE [LARGE SCALE GENOMIC DNA]</scope>
    <source>
        <strain evidence="2 3">15Tr583</strain>
    </source>
</reference>
<proteinExistence type="predicted"/>
<accession>A0A6P2BVY6</accession>
<organism evidence="2 3">
    <name type="scientific">Trebonia kvetii</name>
    <dbReference type="NCBI Taxonomy" id="2480626"/>
    <lineage>
        <taxon>Bacteria</taxon>
        <taxon>Bacillati</taxon>
        <taxon>Actinomycetota</taxon>
        <taxon>Actinomycetes</taxon>
        <taxon>Streptosporangiales</taxon>
        <taxon>Treboniaceae</taxon>
        <taxon>Trebonia</taxon>
    </lineage>
</organism>
<name>A0A6P2BVY6_9ACTN</name>
<feature type="transmembrane region" description="Helical" evidence="1">
    <location>
        <begin position="48"/>
        <end position="71"/>
    </location>
</feature>
<gene>
    <name evidence="2" type="ORF">EAS64_20500</name>
</gene>
<keyword evidence="1" id="KW-0472">Membrane</keyword>
<evidence type="ECO:0000313" key="3">
    <source>
        <dbReference type="Proteomes" id="UP000460272"/>
    </source>
</evidence>
<sequence>MSSVEDRVHAAMSAAADLAAREIPAAPPLRLPPEPARGARRARPPRRWIRWTVPLTAAAAVIALAVSLALIKDIQNGSMVPPNPTTSTGPGGIPRYYVALSHFAGHGDNTRNGIVVGDSLTGKALTTIAPPARTTFESVTGAADDRTFAVFGVTSSTGSFAPSSKAAMTGRWYKVLIAPGTAHPARLTPLPLKPFTGPYFHASDALVEPDDAFAIALSGSGREFAAAVSVAPHGLAVKVFSTSTGRLLHDWTTHDQAVARLPSLAWIDGDEKLALLSLGIDAQRNSTSSSTGVTVREWPVAGPASGDLVAVSKVVWDLPIAQTQTRLTLLESCVRPVMGGPVRLSADAKTFSCATGTVGPTGDTVKFFTYRLAASTTATTKSGPGYQATLPKAQGIYIPEVLWQGASSGPLIGGVIPYALSPAATASGPRIGVISHGTFTPLRFPPGLNLSADTNSIAW</sequence>